<feature type="compositionally biased region" description="Low complexity" evidence="1">
    <location>
        <begin position="1"/>
        <end position="12"/>
    </location>
</feature>
<reference evidence="2 3" key="1">
    <citation type="submission" date="2024-10" db="EMBL/GenBank/DDBJ databases">
        <authorList>
            <person name="Topkara A.R."/>
            <person name="Saygin H."/>
        </authorList>
    </citation>
    <scope>NUCLEOTIDE SEQUENCE [LARGE SCALE GENOMIC DNA]</scope>
    <source>
        <strain evidence="2 3">M3C6</strain>
    </source>
</reference>
<evidence type="ECO:0000313" key="2">
    <source>
        <dbReference type="EMBL" id="MFG1702354.1"/>
    </source>
</evidence>
<gene>
    <name evidence="2" type="ORF">ACFLIM_04095</name>
</gene>
<comment type="caution">
    <text evidence="2">The sequence shown here is derived from an EMBL/GenBank/DDBJ whole genome shotgun (WGS) entry which is preliminary data.</text>
</comment>
<dbReference type="Proteomes" id="UP001603978">
    <property type="component" value="Unassembled WGS sequence"/>
</dbReference>
<keyword evidence="3" id="KW-1185">Reference proteome</keyword>
<organism evidence="2 3">
    <name type="scientific">Nonomuraea marmarensis</name>
    <dbReference type="NCBI Taxonomy" id="3351344"/>
    <lineage>
        <taxon>Bacteria</taxon>
        <taxon>Bacillati</taxon>
        <taxon>Actinomycetota</taxon>
        <taxon>Actinomycetes</taxon>
        <taxon>Streptosporangiales</taxon>
        <taxon>Streptosporangiaceae</taxon>
        <taxon>Nonomuraea</taxon>
    </lineage>
</organism>
<feature type="compositionally biased region" description="Basic and acidic residues" evidence="1">
    <location>
        <begin position="33"/>
        <end position="45"/>
    </location>
</feature>
<feature type="compositionally biased region" description="Basic residues" evidence="1">
    <location>
        <begin position="54"/>
        <end position="64"/>
    </location>
</feature>
<feature type="compositionally biased region" description="Basic residues" evidence="1">
    <location>
        <begin position="13"/>
        <end position="24"/>
    </location>
</feature>
<dbReference type="RefSeq" id="WP_393162019.1">
    <property type="nucleotide sequence ID" value="NZ_JBICRM010000002.1"/>
</dbReference>
<name>A0ABW7A858_9ACTN</name>
<proteinExistence type="predicted"/>
<accession>A0ABW7A858</accession>
<protein>
    <submittedName>
        <fullName evidence="2">Uncharacterized protein</fullName>
    </submittedName>
</protein>
<evidence type="ECO:0000313" key="3">
    <source>
        <dbReference type="Proteomes" id="UP001603978"/>
    </source>
</evidence>
<evidence type="ECO:0000256" key="1">
    <source>
        <dbReference type="SAM" id="MobiDB-lite"/>
    </source>
</evidence>
<sequence>MPKTPKSSPPKTARTKANRARRRQLLLALRLAVQKEKGERSERHAGIRQAPRAGKPRTRRASRR</sequence>
<feature type="region of interest" description="Disordered" evidence="1">
    <location>
        <begin position="1"/>
        <end position="64"/>
    </location>
</feature>
<dbReference type="EMBL" id="JBICRM010000002">
    <property type="protein sequence ID" value="MFG1702354.1"/>
    <property type="molecule type" value="Genomic_DNA"/>
</dbReference>